<dbReference type="InterPro" id="IPR011006">
    <property type="entry name" value="CheY-like_superfamily"/>
</dbReference>
<proteinExistence type="predicted"/>
<dbReference type="SMART" id="SM00850">
    <property type="entry name" value="LytTR"/>
    <property type="match status" value="1"/>
</dbReference>
<dbReference type="EMBL" id="PDUD01000005">
    <property type="protein sequence ID" value="PHN07802.1"/>
    <property type="molecule type" value="Genomic_DNA"/>
</dbReference>
<dbReference type="PANTHER" id="PTHR44591:SF3">
    <property type="entry name" value="RESPONSE REGULATORY DOMAIN-CONTAINING PROTEIN"/>
    <property type="match status" value="1"/>
</dbReference>
<dbReference type="InterPro" id="IPR050595">
    <property type="entry name" value="Bact_response_regulator"/>
</dbReference>
<evidence type="ECO:0000256" key="1">
    <source>
        <dbReference type="ARBA" id="ARBA00022553"/>
    </source>
</evidence>
<dbReference type="SUPFAM" id="SSF52172">
    <property type="entry name" value="CheY-like"/>
    <property type="match status" value="1"/>
</dbReference>
<dbReference type="InterPro" id="IPR007492">
    <property type="entry name" value="LytTR_DNA-bd_dom"/>
</dbReference>
<dbReference type="SMART" id="SM00448">
    <property type="entry name" value="REC"/>
    <property type="match status" value="1"/>
</dbReference>
<accession>A0A2D0NH31</accession>
<evidence type="ECO:0000313" key="6">
    <source>
        <dbReference type="Proteomes" id="UP000223913"/>
    </source>
</evidence>
<dbReference type="AlphaFoldDB" id="A0A2D0NH31"/>
<evidence type="ECO:0000256" key="3">
    <source>
        <dbReference type="SAM" id="MobiDB-lite"/>
    </source>
</evidence>
<dbReference type="PANTHER" id="PTHR44591">
    <property type="entry name" value="STRESS RESPONSE REGULATOR PROTEIN 1"/>
    <property type="match status" value="1"/>
</dbReference>
<dbReference type="Proteomes" id="UP000223913">
    <property type="component" value="Unassembled WGS sequence"/>
</dbReference>
<dbReference type="InterPro" id="IPR001789">
    <property type="entry name" value="Sig_transdc_resp-reg_receiver"/>
</dbReference>
<name>A0A2D0NH31_FLAN2</name>
<sequence length="324" mass="36948">MCYSSLRTTVSDTPTQKNGEYATPSRAPKCSIASTKYIIKKTNTRSPLKLKIIFILIPRPQKATAPGLRCEFLKYITMPIKVIVVEDEYDVLHELVDGLQEDPLIEVCAYAQEVEDAFEKILSTRPNALFLDIQLEGGTAFDLLAELDQAGAPAIPVIINTGFEYFEYAQRALNDYGDRIVHILQKPFFSHWEEKRKECLGKIQSFHSGRTEVSPLGSFNKFIARSKNTTFLIDFEDIQYLEVAGSGNTYLQAKGREAILIHRTLEKILPDLPDYIFRISRYHAVHLDAIKCLLHEDKKVQLEGVPQEFKVGEEYFRQLLRLLG</sequence>
<dbReference type="GO" id="GO:0003677">
    <property type="term" value="F:DNA binding"/>
    <property type="evidence" value="ECO:0007669"/>
    <property type="project" value="InterPro"/>
</dbReference>
<feature type="compositionally biased region" description="Polar residues" evidence="3">
    <location>
        <begin position="1"/>
        <end position="18"/>
    </location>
</feature>
<feature type="modified residue" description="4-aspartylphosphate" evidence="2">
    <location>
        <position position="132"/>
    </location>
</feature>
<dbReference type="Pfam" id="PF04397">
    <property type="entry name" value="LytTR"/>
    <property type="match status" value="1"/>
</dbReference>
<gene>
    <name evidence="5" type="ORF">CRP01_04585</name>
</gene>
<protein>
    <recommendedName>
        <fullName evidence="4">Response regulatory domain-containing protein</fullName>
    </recommendedName>
</protein>
<feature type="domain" description="Response regulatory" evidence="4">
    <location>
        <begin position="81"/>
        <end position="201"/>
    </location>
</feature>
<dbReference type="Gene3D" id="3.40.50.2300">
    <property type="match status" value="1"/>
</dbReference>
<dbReference type="PROSITE" id="PS50110">
    <property type="entry name" value="RESPONSE_REGULATORY"/>
    <property type="match status" value="1"/>
</dbReference>
<keyword evidence="6" id="KW-1185">Reference proteome</keyword>
<dbReference type="Gene3D" id="2.40.50.1020">
    <property type="entry name" value="LytTr DNA-binding domain"/>
    <property type="match status" value="1"/>
</dbReference>
<reference evidence="5 6" key="1">
    <citation type="submission" date="2017-10" db="EMBL/GenBank/DDBJ databases">
        <title>The draft genome sequence of Lewinella nigricans NBRC 102662.</title>
        <authorList>
            <person name="Wang K."/>
        </authorList>
    </citation>
    <scope>NUCLEOTIDE SEQUENCE [LARGE SCALE GENOMIC DNA]</scope>
    <source>
        <strain evidence="5 6">NBRC 102662</strain>
    </source>
</reference>
<dbReference type="Pfam" id="PF00072">
    <property type="entry name" value="Response_reg"/>
    <property type="match status" value="1"/>
</dbReference>
<dbReference type="GO" id="GO:0000160">
    <property type="term" value="P:phosphorelay signal transduction system"/>
    <property type="evidence" value="ECO:0007669"/>
    <property type="project" value="InterPro"/>
</dbReference>
<organism evidence="5 6">
    <name type="scientific">Flavilitoribacter nigricans (strain ATCC 23147 / DSM 23189 / NBRC 102662 / NCIMB 1420 / SS-2)</name>
    <name type="common">Lewinella nigricans</name>
    <dbReference type="NCBI Taxonomy" id="1122177"/>
    <lineage>
        <taxon>Bacteria</taxon>
        <taxon>Pseudomonadati</taxon>
        <taxon>Bacteroidota</taxon>
        <taxon>Saprospiria</taxon>
        <taxon>Saprospirales</taxon>
        <taxon>Lewinellaceae</taxon>
        <taxon>Flavilitoribacter</taxon>
    </lineage>
</organism>
<evidence type="ECO:0000256" key="2">
    <source>
        <dbReference type="PROSITE-ProRule" id="PRU00169"/>
    </source>
</evidence>
<evidence type="ECO:0000313" key="5">
    <source>
        <dbReference type="EMBL" id="PHN07802.1"/>
    </source>
</evidence>
<evidence type="ECO:0000259" key="4">
    <source>
        <dbReference type="PROSITE" id="PS50110"/>
    </source>
</evidence>
<feature type="region of interest" description="Disordered" evidence="3">
    <location>
        <begin position="1"/>
        <end position="22"/>
    </location>
</feature>
<comment type="caution">
    <text evidence="5">The sequence shown here is derived from an EMBL/GenBank/DDBJ whole genome shotgun (WGS) entry which is preliminary data.</text>
</comment>
<keyword evidence="1 2" id="KW-0597">Phosphoprotein</keyword>